<dbReference type="PIRSF" id="PIRSF006603">
    <property type="entry name" value="DinF"/>
    <property type="match status" value="1"/>
</dbReference>
<sequence>MTGTNPLGQAPIKALFFQYYIPAIVSLLSSVMHQVINGIILGQQVGKDGLAAVGLYGPVMIVLVALSVPVMIGGGVMIGKSIGAVAFNKAQQVFQFATTLVLATGMLVALSAPWLAEILGRFLAGPDSGVLAQNTADYAFWQLVGLPFFFLAMVWGNFVRADNAPRISRNAGILAAIVNIVLDLVLIAGFHLGVKGASVATSVALASGAAYLFFYILNGHTHFTFTAFRFTLRFDAWREFLKTGMPSFASELAFSSGLLLINQALIPYGSLAVAAFGLVNYLSFLLIRPFTAAMIAALPIISFNVGARQPGRVLEVFRFSLGFTAALGLAVAAAGLLIASPLLLLFSGDQSDTYRTIAVEAMGLYFLLFLAAGPNYIMAAFLQSTGKTTFSFLINLSKGFLLVVPALLILPAQLGLPGVWLSRSLAEILTFALAGAYTLYHKERYFSSKAII</sequence>
<feature type="transmembrane region" description="Helical" evidence="7">
    <location>
        <begin position="420"/>
        <end position="440"/>
    </location>
</feature>
<feature type="transmembrane region" description="Helical" evidence="7">
    <location>
        <begin position="93"/>
        <end position="116"/>
    </location>
</feature>
<dbReference type="Proteomes" id="UP000612680">
    <property type="component" value="Chromosome"/>
</dbReference>
<evidence type="ECO:0000256" key="5">
    <source>
        <dbReference type="ARBA" id="ARBA00022989"/>
    </source>
</evidence>
<dbReference type="PANTHER" id="PTHR43823:SF3">
    <property type="entry name" value="MULTIDRUG EXPORT PROTEIN MEPA"/>
    <property type="match status" value="1"/>
</dbReference>
<dbReference type="InterPro" id="IPR002528">
    <property type="entry name" value="MATE_fam"/>
</dbReference>
<keyword evidence="6 7" id="KW-0472">Membrane</keyword>
<feature type="transmembrane region" description="Helical" evidence="7">
    <location>
        <begin position="212"/>
        <end position="232"/>
    </location>
</feature>
<proteinExistence type="predicted"/>
<dbReference type="InterPro" id="IPR051327">
    <property type="entry name" value="MATE_MepA_subfamily"/>
</dbReference>
<accession>A0ABX7I2G0</accession>
<evidence type="ECO:0000313" key="9">
    <source>
        <dbReference type="Proteomes" id="UP000612680"/>
    </source>
</evidence>
<evidence type="ECO:0000256" key="6">
    <source>
        <dbReference type="ARBA" id="ARBA00023136"/>
    </source>
</evidence>
<gene>
    <name evidence="8" type="ORF">HWI92_03590</name>
</gene>
<reference evidence="8 9" key="1">
    <citation type="submission" date="2020-06" db="EMBL/GenBank/DDBJ databases">
        <title>Dyadobacter sandarakinus sp. nov., isolated from the soil of the Arctic Yellow River Station.</title>
        <authorList>
            <person name="Zhang Y."/>
            <person name="Peng F."/>
        </authorList>
    </citation>
    <scope>NUCLEOTIDE SEQUENCE [LARGE SCALE GENOMIC DNA]</scope>
    <source>
        <strain evidence="8 9">Q3-56</strain>
    </source>
</reference>
<dbReference type="Pfam" id="PF01554">
    <property type="entry name" value="MatE"/>
    <property type="match status" value="2"/>
</dbReference>
<evidence type="ECO:0000256" key="4">
    <source>
        <dbReference type="ARBA" id="ARBA00022692"/>
    </source>
</evidence>
<evidence type="ECO:0000313" key="8">
    <source>
        <dbReference type="EMBL" id="QRR00060.1"/>
    </source>
</evidence>
<dbReference type="PANTHER" id="PTHR43823">
    <property type="entry name" value="SPORULATION PROTEIN YKVU"/>
    <property type="match status" value="1"/>
</dbReference>
<feature type="transmembrane region" description="Helical" evidence="7">
    <location>
        <begin position="285"/>
        <end position="307"/>
    </location>
</feature>
<evidence type="ECO:0000256" key="1">
    <source>
        <dbReference type="ARBA" id="ARBA00004651"/>
    </source>
</evidence>
<comment type="subcellular location">
    <subcellularLocation>
        <location evidence="1">Cell membrane</location>
        <topology evidence="1">Multi-pass membrane protein</topology>
    </subcellularLocation>
</comment>
<feature type="transmembrane region" description="Helical" evidence="7">
    <location>
        <begin position="319"/>
        <end position="344"/>
    </location>
</feature>
<feature type="transmembrane region" description="Helical" evidence="7">
    <location>
        <begin position="394"/>
        <end position="414"/>
    </location>
</feature>
<feature type="transmembrane region" description="Helical" evidence="7">
    <location>
        <begin position="171"/>
        <end position="192"/>
    </location>
</feature>
<feature type="transmembrane region" description="Helical" evidence="7">
    <location>
        <begin position="364"/>
        <end position="382"/>
    </location>
</feature>
<keyword evidence="4 7" id="KW-0812">Transmembrane</keyword>
<dbReference type="InterPro" id="IPR048279">
    <property type="entry name" value="MdtK-like"/>
</dbReference>
<keyword evidence="2" id="KW-0813">Transport</keyword>
<evidence type="ECO:0000256" key="2">
    <source>
        <dbReference type="ARBA" id="ARBA00022448"/>
    </source>
</evidence>
<keyword evidence="5 7" id="KW-1133">Transmembrane helix</keyword>
<feature type="transmembrane region" description="Helical" evidence="7">
    <location>
        <begin position="20"/>
        <end position="41"/>
    </location>
</feature>
<evidence type="ECO:0000256" key="3">
    <source>
        <dbReference type="ARBA" id="ARBA00022475"/>
    </source>
</evidence>
<keyword evidence="9" id="KW-1185">Reference proteome</keyword>
<dbReference type="EMBL" id="CP056775">
    <property type="protein sequence ID" value="QRR00060.1"/>
    <property type="molecule type" value="Genomic_DNA"/>
</dbReference>
<keyword evidence="3" id="KW-1003">Cell membrane</keyword>
<feature type="transmembrane region" description="Helical" evidence="7">
    <location>
        <begin position="252"/>
        <end position="279"/>
    </location>
</feature>
<feature type="transmembrane region" description="Helical" evidence="7">
    <location>
        <begin position="138"/>
        <end position="159"/>
    </location>
</feature>
<evidence type="ECO:0000256" key="7">
    <source>
        <dbReference type="SAM" id="Phobius"/>
    </source>
</evidence>
<dbReference type="RefSeq" id="WP_204660820.1">
    <property type="nucleotide sequence ID" value="NZ_CP056775.1"/>
</dbReference>
<organism evidence="8 9">
    <name type="scientific">Dyadobacter sandarakinus</name>
    <dbReference type="NCBI Taxonomy" id="2747268"/>
    <lineage>
        <taxon>Bacteria</taxon>
        <taxon>Pseudomonadati</taxon>
        <taxon>Bacteroidota</taxon>
        <taxon>Cytophagia</taxon>
        <taxon>Cytophagales</taxon>
        <taxon>Spirosomataceae</taxon>
        <taxon>Dyadobacter</taxon>
    </lineage>
</organism>
<name>A0ABX7I2G0_9BACT</name>
<feature type="transmembrane region" description="Helical" evidence="7">
    <location>
        <begin position="53"/>
        <end position="72"/>
    </location>
</feature>
<protein>
    <submittedName>
        <fullName evidence="8">Polysaccharide biosynthesis C-terminal domain-containing protein</fullName>
    </submittedName>
</protein>